<accession>A0A2P2QPY9</accession>
<name>A0A2P2QPY9_RHIMU</name>
<dbReference type="EMBL" id="GGEC01088533">
    <property type="protein sequence ID" value="MBX69017.1"/>
    <property type="molecule type" value="Transcribed_RNA"/>
</dbReference>
<organism evidence="1">
    <name type="scientific">Rhizophora mucronata</name>
    <name type="common">Asiatic mangrove</name>
    <dbReference type="NCBI Taxonomy" id="61149"/>
    <lineage>
        <taxon>Eukaryota</taxon>
        <taxon>Viridiplantae</taxon>
        <taxon>Streptophyta</taxon>
        <taxon>Embryophyta</taxon>
        <taxon>Tracheophyta</taxon>
        <taxon>Spermatophyta</taxon>
        <taxon>Magnoliopsida</taxon>
        <taxon>eudicotyledons</taxon>
        <taxon>Gunneridae</taxon>
        <taxon>Pentapetalae</taxon>
        <taxon>rosids</taxon>
        <taxon>fabids</taxon>
        <taxon>Malpighiales</taxon>
        <taxon>Rhizophoraceae</taxon>
        <taxon>Rhizophora</taxon>
    </lineage>
</organism>
<proteinExistence type="predicted"/>
<reference evidence="1" key="1">
    <citation type="submission" date="2018-02" db="EMBL/GenBank/DDBJ databases">
        <title>Rhizophora mucronata_Transcriptome.</title>
        <authorList>
            <person name="Meera S.P."/>
            <person name="Sreeshan A."/>
            <person name="Augustine A."/>
        </authorList>
    </citation>
    <scope>NUCLEOTIDE SEQUENCE</scope>
    <source>
        <tissue evidence="1">Leaf</tissue>
    </source>
</reference>
<sequence length="31" mass="3759">MTQRPIMPPSNFTIQYLWGQMRVDPPHNKKF</sequence>
<protein>
    <submittedName>
        <fullName evidence="1">Uncharacterized protein</fullName>
    </submittedName>
</protein>
<evidence type="ECO:0000313" key="1">
    <source>
        <dbReference type="EMBL" id="MBX69017.1"/>
    </source>
</evidence>
<dbReference type="AlphaFoldDB" id="A0A2P2QPY9"/>